<keyword evidence="3" id="KW-0812">Transmembrane</keyword>
<dbReference type="RefSeq" id="WP_343752863.1">
    <property type="nucleotide sequence ID" value="NZ_BAAADM010000054.1"/>
</dbReference>
<keyword evidence="3" id="KW-1133">Transmembrane helix</keyword>
<name>A0ABP3J614_9BACI</name>
<protein>
    <recommendedName>
        <fullName evidence="6">Prepilin-type N-terminal cleavage/methylation domain-containing protein</fullName>
    </recommendedName>
</protein>
<evidence type="ECO:0000313" key="4">
    <source>
        <dbReference type="EMBL" id="GAA0443393.1"/>
    </source>
</evidence>
<dbReference type="InterPro" id="IPR053468">
    <property type="entry name" value="ComGE-like"/>
</dbReference>
<organism evidence="4 5">
    <name type="scientific">Lentibacillus halophilus</name>
    <dbReference type="NCBI Taxonomy" id="295065"/>
    <lineage>
        <taxon>Bacteria</taxon>
        <taxon>Bacillati</taxon>
        <taxon>Bacillota</taxon>
        <taxon>Bacilli</taxon>
        <taxon>Bacillales</taxon>
        <taxon>Bacillaceae</taxon>
        <taxon>Lentibacillus</taxon>
    </lineage>
</organism>
<keyword evidence="5" id="KW-1185">Reference proteome</keyword>
<dbReference type="NCBIfam" id="NF041013">
    <property type="entry name" value="T4P_ComGE"/>
    <property type="match status" value="1"/>
</dbReference>
<sequence length="114" mass="12917">MRKSNGFTLIETVVAASLLMMIITSLIPATDLLMKERMVQQQKRSIVNELHSELQTYLWNGNHPPLPNESTKRIKGTEAIFSFTKEAQLIKGCVTWTNAQKRGDTSCLYGYPDQ</sequence>
<evidence type="ECO:0000256" key="2">
    <source>
        <dbReference type="ARBA" id="ARBA00023287"/>
    </source>
</evidence>
<feature type="transmembrane region" description="Helical" evidence="3">
    <location>
        <begin position="12"/>
        <end position="34"/>
    </location>
</feature>
<evidence type="ECO:0000313" key="5">
    <source>
        <dbReference type="Proteomes" id="UP001501459"/>
    </source>
</evidence>
<reference evidence="5" key="1">
    <citation type="journal article" date="2019" name="Int. J. Syst. Evol. Microbiol.">
        <title>The Global Catalogue of Microorganisms (GCM) 10K type strain sequencing project: providing services to taxonomists for standard genome sequencing and annotation.</title>
        <authorList>
            <consortium name="The Broad Institute Genomics Platform"/>
            <consortium name="The Broad Institute Genome Sequencing Center for Infectious Disease"/>
            <person name="Wu L."/>
            <person name="Ma J."/>
        </authorList>
    </citation>
    <scope>NUCLEOTIDE SEQUENCE [LARGE SCALE GENOMIC DNA]</scope>
    <source>
        <strain evidence="5">JCM 12149</strain>
    </source>
</reference>
<dbReference type="Proteomes" id="UP001501459">
    <property type="component" value="Unassembled WGS sequence"/>
</dbReference>
<dbReference type="InterPro" id="IPR012902">
    <property type="entry name" value="N_methyl_site"/>
</dbReference>
<proteinExistence type="predicted"/>
<keyword evidence="2" id="KW-0178">Competence</keyword>
<comment type="subcellular location">
    <subcellularLocation>
        <location evidence="1">Cell surface</location>
    </subcellularLocation>
</comment>
<gene>
    <name evidence="4" type="ORF">GCM10008983_20760</name>
</gene>
<evidence type="ECO:0008006" key="6">
    <source>
        <dbReference type="Google" id="ProtNLM"/>
    </source>
</evidence>
<dbReference type="EMBL" id="BAAADM010000054">
    <property type="protein sequence ID" value="GAA0443393.1"/>
    <property type="molecule type" value="Genomic_DNA"/>
</dbReference>
<keyword evidence="3" id="KW-0472">Membrane</keyword>
<comment type="caution">
    <text evidence="4">The sequence shown here is derived from an EMBL/GenBank/DDBJ whole genome shotgun (WGS) entry which is preliminary data.</text>
</comment>
<evidence type="ECO:0000256" key="1">
    <source>
        <dbReference type="ARBA" id="ARBA00004241"/>
    </source>
</evidence>
<evidence type="ECO:0000256" key="3">
    <source>
        <dbReference type="SAM" id="Phobius"/>
    </source>
</evidence>
<accession>A0ABP3J614</accession>
<dbReference type="Pfam" id="PF07963">
    <property type="entry name" value="N_methyl"/>
    <property type="match status" value="1"/>
</dbReference>